<reference evidence="6" key="1">
    <citation type="journal article" date="2023" name="Mol. Phylogenet. Evol.">
        <title>Genome-scale phylogeny and comparative genomics of the fungal order Sordariales.</title>
        <authorList>
            <person name="Hensen N."/>
            <person name="Bonometti L."/>
            <person name="Westerberg I."/>
            <person name="Brannstrom I.O."/>
            <person name="Guillou S."/>
            <person name="Cros-Aarteil S."/>
            <person name="Calhoun S."/>
            <person name="Haridas S."/>
            <person name="Kuo A."/>
            <person name="Mondo S."/>
            <person name="Pangilinan J."/>
            <person name="Riley R."/>
            <person name="LaButti K."/>
            <person name="Andreopoulos B."/>
            <person name="Lipzen A."/>
            <person name="Chen C."/>
            <person name="Yan M."/>
            <person name="Daum C."/>
            <person name="Ng V."/>
            <person name="Clum A."/>
            <person name="Steindorff A."/>
            <person name="Ohm R.A."/>
            <person name="Martin F."/>
            <person name="Silar P."/>
            <person name="Natvig D.O."/>
            <person name="Lalanne C."/>
            <person name="Gautier V."/>
            <person name="Ament-Velasquez S.L."/>
            <person name="Kruys A."/>
            <person name="Hutchinson M.I."/>
            <person name="Powell A.J."/>
            <person name="Barry K."/>
            <person name="Miller A.N."/>
            <person name="Grigoriev I.V."/>
            <person name="Debuchy R."/>
            <person name="Gladieux P."/>
            <person name="Hiltunen Thoren M."/>
            <person name="Johannesson H."/>
        </authorList>
    </citation>
    <scope>NUCLEOTIDE SEQUENCE</scope>
    <source>
        <strain evidence="6">CBS 958.72</strain>
    </source>
</reference>
<dbReference type="InterPro" id="IPR002035">
    <property type="entry name" value="VWF_A"/>
</dbReference>
<dbReference type="GO" id="GO:0003723">
    <property type="term" value="F:RNA binding"/>
    <property type="evidence" value="ECO:0007669"/>
    <property type="project" value="TreeGrafter"/>
</dbReference>
<dbReference type="Pfam" id="PF01294">
    <property type="entry name" value="Ribosomal_L13e"/>
    <property type="match status" value="1"/>
</dbReference>
<comment type="similarity">
    <text evidence="1">Belongs to the eukaryotic ribosomal protein eL13 family.</text>
</comment>
<feature type="region of interest" description="Disordered" evidence="4">
    <location>
        <begin position="899"/>
        <end position="920"/>
    </location>
</feature>
<reference evidence="6" key="2">
    <citation type="submission" date="2023-06" db="EMBL/GenBank/DDBJ databases">
        <authorList>
            <consortium name="Lawrence Berkeley National Laboratory"/>
            <person name="Haridas S."/>
            <person name="Hensen N."/>
            <person name="Bonometti L."/>
            <person name="Westerberg I."/>
            <person name="Brannstrom I.O."/>
            <person name="Guillou S."/>
            <person name="Cros-Aarteil S."/>
            <person name="Calhoun S."/>
            <person name="Kuo A."/>
            <person name="Mondo S."/>
            <person name="Pangilinan J."/>
            <person name="Riley R."/>
            <person name="Labutti K."/>
            <person name="Andreopoulos B."/>
            <person name="Lipzen A."/>
            <person name="Chen C."/>
            <person name="Yanf M."/>
            <person name="Daum C."/>
            <person name="Ng V."/>
            <person name="Clum A."/>
            <person name="Steindorff A."/>
            <person name="Ohm R."/>
            <person name="Martin F."/>
            <person name="Silar P."/>
            <person name="Natvig D."/>
            <person name="Lalanne C."/>
            <person name="Gautier V."/>
            <person name="Ament-Velasquez S.L."/>
            <person name="Kruys A."/>
            <person name="Hutchinson M.I."/>
            <person name="Powell A.J."/>
            <person name="Barry K."/>
            <person name="Miller A.N."/>
            <person name="Grigoriev I.V."/>
            <person name="Debuchy R."/>
            <person name="Gladieux P."/>
            <person name="Thoren M.H."/>
            <person name="Johannesson H."/>
        </authorList>
    </citation>
    <scope>NUCLEOTIDE SEQUENCE</scope>
    <source>
        <strain evidence="6">CBS 958.72</strain>
    </source>
</reference>
<feature type="domain" description="VWFA" evidence="5">
    <location>
        <begin position="82"/>
        <end position="273"/>
    </location>
</feature>
<gene>
    <name evidence="6" type="ORF">B0T24DRAFT_525182</name>
</gene>
<dbReference type="SUPFAM" id="SSF51294">
    <property type="entry name" value="Hedgehog/intein (Hint) domain"/>
    <property type="match status" value="1"/>
</dbReference>
<dbReference type="InterPro" id="IPR032838">
    <property type="entry name" value="Vwaint_dom"/>
</dbReference>
<dbReference type="PROSITE" id="PS50234">
    <property type="entry name" value="VWFA"/>
    <property type="match status" value="1"/>
</dbReference>
<dbReference type="InterPro" id="IPR036844">
    <property type="entry name" value="Hint_dom_sf"/>
</dbReference>
<dbReference type="InterPro" id="IPR001380">
    <property type="entry name" value="Ribosomal_eL13"/>
</dbReference>
<evidence type="ECO:0000313" key="6">
    <source>
        <dbReference type="EMBL" id="KAK3375866.1"/>
    </source>
</evidence>
<dbReference type="Proteomes" id="UP001287356">
    <property type="component" value="Unassembled WGS sequence"/>
</dbReference>
<dbReference type="SUPFAM" id="SSF53300">
    <property type="entry name" value="vWA-like"/>
    <property type="match status" value="1"/>
</dbReference>
<evidence type="ECO:0000256" key="3">
    <source>
        <dbReference type="ARBA" id="ARBA00023274"/>
    </source>
</evidence>
<keyword evidence="3" id="KW-0687">Ribonucleoprotein</keyword>
<name>A0AAE0N9M3_9PEZI</name>
<organism evidence="6 7">
    <name type="scientific">Lasiosphaeria ovina</name>
    <dbReference type="NCBI Taxonomy" id="92902"/>
    <lineage>
        <taxon>Eukaryota</taxon>
        <taxon>Fungi</taxon>
        <taxon>Dikarya</taxon>
        <taxon>Ascomycota</taxon>
        <taxon>Pezizomycotina</taxon>
        <taxon>Sordariomycetes</taxon>
        <taxon>Sordariomycetidae</taxon>
        <taxon>Sordariales</taxon>
        <taxon>Lasiosphaeriaceae</taxon>
        <taxon>Lasiosphaeria</taxon>
    </lineage>
</organism>
<dbReference type="Gene3D" id="1.20.5.110">
    <property type="match status" value="1"/>
</dbReference>
<sequence>MARLGLFGGGDSNQNNQSNAEFNEKTLPVRPKERSSSPAQPHTISIEPVVRIHALPSLDGVIVKIEPPRQPANSQLEHVPCDIVLVIDISGSMAAEALVPTQPGETPERNGLSVLDLTRHAARTIMETLNENDRLGIVTFAHAAQCVQKLTPMTASNKHKTSKKLDHLKPQGITNLWGGIVEGLKLFDRAAGSPDGKVPALMVLTDGVPNHMCPPHGYVHKLRQMQLKPTVHTFGFGYTLRSGLLKSIAEVGGGNYSFIPDAGMIGTVFVHAVANLQSTFANNAVLRLTYPKYLKLQETTGESVDKQEPVQPDDPFEQDQPDATMQLSIVLNNLQYGQSRDIYLRYDSAVQDAVEYSFDIDVSPVVTATLEYRHFTDAVHSTPAVSQDVLLPTATLPPAEIAYHVSRSAIVSFLATLAPLRVDGEHQPVAVLDESMADFKQPLQQLIASLPANRPEFASDAACRSLLDDLCGADPRGQVSLALSRADFYYRWGKHYLQSLAGAHARQVCNSFKDAGPLMYGARSPLFVACRDRLDAAFDSLPAPRPSNLPPADSYGYGGVRNHESFAISMQCYNRFDNPCFAGSCKVLLAPPASVRGNAVAQKSSGMEGGAAGPEPLLNIARLGAGKKVPVSQLRRGMRVQTPRGARRVRAVLRTPVAGAAMCVVGSSEGGEQLLVTPWHPVYYAGGWRFPRDVQTTRAAALPVRFTGSVYSVLLERDSDPDAHAILVGGVWAVTLGHGITTAAPAGDDVRAHAFLGSYTRVEKGLAGLRRSSGGRVLGETASDFRKDWQRRVRCHFDQPGKKVTRRIARRAKAAAVAPRPVDSLRPIVRCPTVKYNRRTRLGRGFSIAELKAAGIPKLYAPTIGIKVDHRRANLSEEGLAANVERLKAYKARLIVFPRKTNKPKKTDTPKDKQTGETTQSIRSAFGVVDAITAGFSEIKKSDLPKNVEGGAYKALRKARSDARYVGVREKRAKDKAEAEKDKK</sequence>
<dbReference type="AlphaFoldDB" id="A0AAE0N9M3"/>
<evidence type="ECO:0000259" key="5">
    <source>
        <dbReference type="PROSITE" id="PS50234"/>
    </source>
</evidence>
<dbReference type="EMBL" id="JAULSN010000003">
    <property type="protein sequence ID" value="KAK3375866.1"/>
    <property type="molecule type" value="Genomic_DNA"/>
</dbReference>
<feature type="region of interest" description="Disordered" evidence="4">
    <location>
        <begin position="1"/>
        <end position="45"/>
    </location>
</feature>
<dbReference type="Gene3D" id="3.40.50.410">
    <property type="entry name" value="von Willebrand factor, type A domain"/>
    <property type="match status" value="1"/>
</dbReference>
<dbReference type="PANTHER" id="PTHR11722:SF0">
    <property type="entry name" value="LARGE RIBOSOMAL SUBUNIT PROTEIN EL13"/>
    <property type="match status" value="1"/>
</dbReference>
<feature type="compositionally biased region" description="Basic and acidic residues" evidence="4">
    <location>
        <begin position="905"/>
        <end position="915"/>
    </location>
</feature>
<dbReference type="InterPro" id="IPR036465">
    <property type="entry name" value="vWFA_dom_sf"/>
</dbReference>
<dbReference type="PANTHER" id="PTHR11722">
    <property type="entry name" value="60S RIBOSOMAL PROTEIN L13"/>
    <property type="match status" value="1"/>
</dbReference>
<protein>
    <submittedName>
        <fullName evidence="6">Ribosomal protein L13e-domain-containing protein</fullName>
    </submittedName>
</protein>
<dbReference type="GO" id="GO:0006412">
    <property type="term" value="P:translation"/>
    <property type="evidence" value="ECO:0007669"/>
    <property type="project" value="InterPro"/>
</dbReference>
<dbReference type="SMART" id="SM00327">
    <property type="entry name" value="VWA"/>
    <property type="match status" value="1"/>
</dbReference>
<dbReference type="InterPro" id="IPR039510">
    <property type="entry name" value="Vint_dom"/>
</dbReference>
<evidence type="ECO:0000256" key="1">
    <source>
        <dbReference type="ARBA" id="ARBA00005640"/>
    </source>
</evidence>
<keyword evidence="7" id="KW-1185">Reference proteome</keyword>
<comment type="caution">
    <text evidence="6">The sequence shown here is derived from an EMBL/GenBank/DDBJ whole genome shotgun (WGS) entry which is preliminary data.</text>
</comment>
<evidence type="ECO:0000256" key="4">
    <source>
        <dbReference type="SAM" id="MobiDB-lite"/>
    </source>
</evidence>
<proteinExistence type="inferred from homology"/>
<evidence type="ECO:0000256" key="2">
    <source>
        <dbReference type="ARBA" id="ARBA00022980"/>
    </source>
</evidence>
<dbReference type="GO" id="GO:0003735">
    <property type="term" value="F:structural constituent of ribosome"/>
    <property type="evidence" value="ECO:0007669"/>
    <property type="project" value="InterPro"/>
</dbReference>
<feature type="compositionally biased region" description="Gly residues" evidence="4">
    <location>
        <begin position="1"/>
        <end position="11"/>
    </location>
</feature>
<dbReference type="Pfam" id="PF14624">
    <property type="entry name" value="Vwaint"/>
    <property type="match status" value="1"/>
</dbReference>
<keyword evidence="2 6" id="KW-0689">Ribosomal protein</keyword>
<evidence type="ECO:0000313" key="7">
    <source>
        <dbReference type="Proteomes" id="UP001287356"/>
    </source>
</evidence>
<dbReference type="GO" id="GO:0022625">
    <property type="term" value="C:cytosolic large ribosomal subunit"/>
    <property type="evidence" value="ECO:0007669"/>
    <property type="project" value="TreeGrafter"/>
</dbReference>
<accession>A0AAE0N9M3</accession>
<dbReference type="Pfam" id="PF14623">
    <property type="entry name" value="Vint"/>
    <property type="match status" value="1"/>
</dbReference>
<feature type="region of interest" description="Disordered" evidence="4">
    <location>
        <begin position="964"/>
        <end position="984"/>
    </location>
</feature>
<dbReference type="HAMAP" id="MF_00499">
    <property type="entry name" value="Ribosomal_eL13"/>
    <property type="match status" value="1"/>
</dbReference>
<dbReference type="Pfam" id="PF00092">
    <property type="entry name" value="VWA"/>
    <property type="match status" value="1"/>
</dbReference>